<dbReference type="EMBL" id="SKBQ01000096">
    <property type="protein sequence ID" value="TPX07041.1"/>
    <property type="molecule type" value="Genomic_DNA"/>
</dbReference>
<protein>
    <recommendedName>
        <fullName evidence="2">Rab-GAP TBC domain-containing protein</fullName>
    </recommendedName>
</protein>
<dbReference type="OrthoDB" id="289721at2759"/>
<dbReference type="FunFam" id="1.10.8.270:FF:000034">
    <property type="entry name" value="TBC (Tre-2/Bub2/Cdc16) domain family"/>
    <property type="match status" value="1"/>
</dbReference>
<dbReference type="InterPro" id="IPR050302">
    <property type="entry name" value="Rab_GAP_TBC_domain"/>
</dbReference>
<dbReference type="InParanoid" id="A0A507AQB3"/>
<dbReference type="AlphaFoldDB" id="A0A507AQB3"/>
<evidence type="ECO:0000259" key="2">
    <source>
        <dbReference type="PROSITE" id="PS50086"/>
    </source>
</evidence>
<name>A0A507AQB3_9PEZI</name>
<dbReference type="GeneID" id="41978476"/>
<dbReference type="Proteomes" id="UP000319257">
    <property type="component" value="Unassembled WGS sequence"/>
</dbReference>
<feature type="compositionally biased region" description="Low complexity" evidence="1">
    <location>
        <begin position="25"/>
        <end position="41"/>
    </location>
</feature>
<dbReference type="STRING" id="1093900.A0A507AQB3"/>
<feature type="region of interest" description="Disordered" evidence="1">
    <location>
        <begin position="64"/>
        <end position="304"/>
    </location>
</feature>
<accession>A0A507AQB3</accession>
<dbReference type="Pfam" id="PF22874">
    <property type="entry name" value="SBE2_M"/>
    <property type="match status" value="1"/>
</dbReference>
<feature type="compositionally biased region" description="Acidic residues" evidence="1">
    <location>
        <begin position="211"/>
        <end position="222"/>
    </location>
</feature>
<dbReference type="PANTHER" id="PTHR47219:SF15">
    <property type="entry name" value="TBC1 DOMAIN FAMILY MEMBER 12 ISOFORM X1"/>
    <property type="match status" value="1"/>
</dbReference>
<evidence type="ECO:0000256" key="1">
    <source>
        <dbReference type="SAM" id="MobiDB-lite"/>
    </source>
</evidence>
<dbReference type="Gene3D" id="1.10.8.270">
    <property type="entry name" value="putative rabgap domain of human tbc1 domain family member 14 like domains"/>
    <property type="match status" value="1"/>
</dbReference>
<feature type="compositionally biased region" description="Low complexity" evidence="1">
    <location>
        <begin position="279"/>
        <end position="298"/>
    </location>
</feature>
<sequence>MMIYERPVHDVIVPSPGSPPGMTASKSSKSSSFHSLSSDDNSVLADASHFEEIGLEDDTLHFEHGTADIKSPTPNRFSPSYPSDLRAASAKHVSQRLPSSRDLASKSRPQPQPQPQRDITAAPRKRPAYPGLQSHVRNINVRSTSTHALVPDPLPMRSLGPRSSSTLSFRRRRSPSPNLSLSPRDPNLVTKPRRSSWQSNRERKSAFQLEQECDEDEGDDIPEGLILDNVPISPRPASERTFSQPSSKAASPERTPKEKVRSVGNGTPAVATAQGSLRSPSWKSDSAASSAKSPTSTDGIPQLKSRAKSWTAALSELNAEAKALTEKLEEHADEIDHKSQRSSTGSMPAVRRSNTDSYESKPRHKSALAELPPLRRTNIMIDPLPISKEKEAVLSRTRPSWLPPKDPAEERRHLKEYQKMMAHSAEADRRREAAKRAKSECRDTAADSLMQIWEHDIVPRWNDAIRERRTRELWWQGIAPRSRGLVWTRAIGNDLGLTEASYNAALGRAQEAKTRVSAGNGSEDDMAHNSWFETIGKDAEENTWKDLKIFQKGGPLHQGLIDVLSAYAMYRSDIGYVSGCNTIAALLLLNLTSPAAAFISLANLLNRPLPLSFYASDAGAKASAYNLLLQTLSHKSTELHDHLVKLPEHDADLYLGDIFTSLLTGHLALDEATRLWDVYVFEGDAVLVRAGVAFLLRKEMHLLGTKSIEEVRAVLVDSSSKQEESTQRVVTRQGEEDRWMRAVREAGKA</sequence>
<dbReference type="InterPro" id="IPR000195">
    <property type="entry name" value="Rab-GAP-TBC_dom"/>
</dbReference>
<feature type="compositionally biased region" description="Polar residues" evidence="1">
    <location>
        <begin position="72"/>
        <end position="81"/>
    </location>
</feature>
<organism evidence="3 4">
    <name type="scientific">Thyridium curvatum</name>
    <dbReference type="NCBI Taxonomy" id="1093900"/>
    <lineage>
        <taxon>Eukaryota</taxon>
        <taxon>Fungi</taxon>
        <taxon>Dikarya</taxon>
        <taxon>Ascomycota</taxon>
        <taxon>Pezizomycotina</taxon>
        <taxon>Sordariomycetes</taxon>
        <taxon>Sordariomycetidae</taxon>
        <taxon>Thyridiales</taxon>
        <taxon>Thyridiaceae</taxon>
        <taxon>Thyridium</taxon>
    </lineage>
</organism>
<dbReference type="GO" id="GO:0005096">
    <property type="term" value="F:GTPase activator activity"/>
    <property type="evidence" value="ECO:0007669"/>
    <property type="project" value="TreeGrafter"/>
</dbReference>
<dbReference type="Pfam" id="PF00566">
    <property type="entry name" value="RabGAP-TBC"/>
    <property type="match status" value="1"/>
</dbReference>
<dbReference type="GO" id="GO:0031267">
    <property type="term" value="F:small GTPase binding"/>
    <property type="evidence" value="ECO:0007669"/>
    <property type="project" value="TreeGrafter"/>
</dbReference>
<gene>
    <name evidence="3" type="ORF">E0L32_011029</name>
</gene>
<proteinExistence type="predicted"/>
<feature type="compositionally biased region" description="Polar residues" evidence="1">
    <location>
        <begin position="240"/>
        <end position="249"/>
    </location>
</feature>
<feature type="compositionally biased region" description="Low complexity" evidence="1">
    <location>
        <begin position="175"/>
        <end position="188"/>
    </location>
</feature>
<feature type="compositionally biased region" description="Polar residues" evidence="1">
    <location>
        <begin position="135"/>
        <end position="147"/>
    </location>
</feature>
<dbReference type="PROSITE" id="PS50086">
    <property type="entry name" value="TBC_RABGAP"/>
    <property type="match status" value="1"/>
</dbReference>
<dbReference type="Gene3D" id="1.10.472.80">
    <property type="entry name" value="Ypt/Rab-GAP domain of gyp1p, domain 3"/>
    <property type="match status" value="1"/>
</dbReference>
<dbReference type="FunFam" id="1.10.10.750:FF:000013">
    <property type="entry name" value="Similar to TBC domain protein"/>
    <property type="match status" value="1"/>
</dbReference>
<keyword evidence="4" id="KW-1185">Reference proteome</keyword>
<dbReference type="InterPro" id="IPR053949">
    <property type="entry name" value="SBE2/SBE22_M"/>
</dbReference>
<comment type="caution">
    <text evidence="3">The sequence shown here is derived from an EMBL/GenBank/DDBJ whole genome shotgun (WGS) entry which is preliminary data.</text>
</comment>
<feature type="domain" description="Rab-GAP TBC" evidence="2">
    <location>
        <begin position="477"/>
        <end position="683"/>
    </location>
</feature>
<dbReference type="RefSeq" id="XP_030988752.1">
    <property type="nucleotide sequence ID" value="XM_031133713.1"/>
</dbReference>
<reference evidence="3 4" key="1">
    <citation type="submission" date="2019-06" db="EMBL/GenBank/DDBJ databases">
        <title>Draft genome sequence of the filamentous fungus Phialemoniopsis curvata isolated from diesel fuel.</title>
        <authorList>
            <person name="Varaljay V.A."/>
            <person name="Lyon W.J."/>
            <person name="Crouch A.L."/>
            <person name="Drake C.E."/>
            <person name="Hollomon J.M."/>
            <person name="Nadeau L.J."/>
            <person name="Nunn H.S."/>
            <person name="Stevenson B.S."/>
            <person name="Bojanowski C.L."/>
            <person name="Crookes-Goodson W.J."/>
        </authorList>
    </citation>
    <scope>NUCLEOTIDE SEQUENCE [LARGE SCALE GENOMIC DNA]</scope>
    <source>
        <strain evidence="3 4">D216</strain>
    </source>
</reference>
<dbReference type="InterPro" id="IPR035969">
    <property type="entry name" value="Rab-GAP_TBC_sf"/>
</dbReference>
<dbReference type="PANTHER" id="PTHR47219">
    <property type="entry name" value="RAB GTPASE-ACTIVATING PROTEIN 1-LIKE"/>
    <property type="match status" value="1"/>
</dbReference>
<evidence type="ECO:0000313" key="3">
    <source>
        <dbReference type="EMBL" id="TPX07041.1"/>
    </source>
</evidence>
<dbReference type="SUPFAM" id="SSF47923">
    <property type="entry name" value="Ypt/Rab-GAP domain of gyp1p"/>
    <property type="match status" value="2"/>
</dbReference>
<dbReference type="Gene3D" id="1.10.10.750">
    <property type="entry name" value="Ypt/Rab-GAP domain of gyp1p, domain 1"/>
    <property type="match status" value="1"/>
</dbReference>
<dbReference type="SMART" id="SM00164">
    <property type="entry name" value="TBC"/>
    <property type="match status" value="1"/>
</dbReference>
<feature type="region of interest" description="Disordered" evidence="1">
    <location>
        <begin position="331"/>
        <end position="367"/>
    </location>
</feature>
<feature type="region of interest" description="Disordered" evidence="1">
    <location>
        <begin position="1"/>
        <end position="41"/>
    </location>
</feature>
<evidence type="ECO:0000313" key="4">
    <source>
        <dbReference type="Proteomes" id="UP000319257"/>
    </source>
</evidence>